<name>A0A0K2UCV2_LEPSM</name>
<keyword evidence="6 12" id="KW-0654">Proteoglycan</keyword>
<dbReference type="GO" id="GO:1905475">
    <property type="term" value="P:regulation of protein localization to membrane"/>
    <property type="evidence" value="ECO:0007669"/>
    <property type="project" value="TreeGrafter"/>
</dbReference>
<gene>
    <name evidence="14" type="primary">GPC4</name>
</gene>
<evidence type="ECO:0000256" key="12">
    <source>
        <dbReference type="RuleBase" id="RU003519"/>
    </source>
</evidence>
<organism evidence="14">
    <name type="scientific">Lepeophtheirus salmonis</name>
    <name type="common">Salmon louse</name>
    <name type="synonym">Caligus salmonis</name>
    <dbReference type="NCBI Taxonomy" id="72036"/>
    <lineage>
        <taxon>Eukaryota</taxon>
        <taxon>Metazoa</taxon>
        <taxon>Ecdysozoa</taxon>
        <taxon>Arthropoda</taxon>
        <taxon>Crustacea</taxon>
        <taxon>Multicrustacea</taxon>
        <taxon>Hexanauplia</taxon>
        <taxon>Copepoda</taxon>
        <taxon>Siphonostomatoida</taxon>
        <taxon>Caligidae</taxon>
        <taxon>Lepeophtheirus</taxon>
    </lineage>
</organism>
<accession>A0A0K2UCV2</accession>
<dbReference type="EMBL" id="HACA01018718">
    <property type="protein sequence ID" value="CDW36079.1"/>
    <property type="molecule type" value="Transcribed_RNA"/>
</dbReference>
<proteinExistence type="inferred from homology"/>
<keyword evidence="8" id="KW-0325">Glycoprotein</keyword>
<dbReference type="OrthoDB" id="10010764at2759"/>
<comment type="function">
    <text evidence="12">Cell surface proteoglycan.</text>
</comment>
<evidence type="ECO:0000313" key="14">
    <source>
        <dbReference type="EMBL" id="CDW36079.1"/>
    </source>
</evidence>
<feature type="compositionally biased region" description="Low complexity" evidence="13">
    <location>
        <begin position="530"/>
        <end position="553"/>
    </location>
</feature>
<dbReference type="GO" id="GO:0005886">
    <property type="term" value="C:plasma membrane"/>
    <property type="evidence" value="ECO:0007669"/>
    <property type="project" value="UniProtKB-SubCell"/>
</dbReference>
<evidence type="ECO:0000256" key="1">
    <source>
        <dbReference type="ARBA" id="ARBA00004609"/>
    </source>
</evidence>
<evidence type="ECO:0000256" key="4">
    <source>
        <dbReference type="ARBA" id="ARBA00022622"/>
    </source>
</evidence>
<reference evidence="14" key="1">
    <citation type="submission" date="2014-05" db="EMBL/GenBank/DDBJ databases">
        <authorList>
            <person name="Chronopoulou M."/>
        </authorList>
    </citation>
    <scope>NUCLEOTIDE SEQUENCE</scope>
    <source>
        <tissue evidence="14">Whole organism</tissue>
    </source>
</reference>
<feature type="non-terminal residue" evidence="14">
    <location>
        <position position="1"/>
    </location>
</feature>
<evidence type="ECO:0000256" key="13">
    <source>
        <dbReference type="SAM" id="MobiDB-lite"/>
    </source>
</evidence>
<keyword evidence="7 12" id="KW-0472">Membrane</keyword>
<protein>
    <submittedName>
        <fullName evidence="14">Glypican 4 [Alligator sinensis]</fullName>
    </submittedName>
</protein>
<dbReference type="GO" id="GO:0005576">
    <property type="term" value="C:extracellular region"/>
    <property type="evidence" value="ECO:0007669"/>
    <property type="project" value="TreeGrafter"/>
</dbReference>
<dbReference type="AlphaFoldDB" id="A0A0K2UCV2"/>
<evidence type="ECO:0000256" key="8">
    <source>
        <dbReference type="ARBA" id="ARBA00023180"/>
    </source>
</evidence>
<keyword evidence="4 12" id="KW-0336">GPI-anchor</keyword>
<dbReference type="GO" id="GO:0009966">
    <property type="term" value="P:regulation of signal transduction"/>
    <property type="evidence" value="ECO:0007669"/>
    <property type="project" value="InterPro"/>
</dbReference>
<evidence type="ECO:0000256" key="3">
    <source>
        <dbReference type="ARBA" id="ARBA00022475"/>
    </source>
</evidence>
<evidence type="ECO:0000256" key="9">
    <source>
        <dbReference type="ARBA" id="ARBA00023207"/>
    </source>
</evidence>
<dbReference type="GO" id="GO:0009986">
    <property type="term" value="C:cell surface"/>
    <property type="evidence" value="ECO:0007669"/>
    <property type="project" value="TreeGrafter"/>
</dbReference>
<feature type="region of interest" description="Disordered" evidence="13">
    <location>
        <begin position="507"/>
        <end position="554"/>
    </location>
</feature>
<dbReference type="InterPro" id="IPR001863">
    <property type="entry name" value="Glypican"/>
</dbReference>
<dbReference type="GO" id="GO:0045202">
    <property type="term" value="C:synapse"/>
    <property type="evidence" value="ECO:0007669"/>
    <property type="project" value="TreeGrafter"/>
</dbReference>
<dbReference type="GO" id="GO:0016477">
    <property type="term" value="P:cell migration"/>
    <property type="evidence" value="ECO:0007669"/>
    <property type="project" value="TreeGrafter"/>
</dbReference>
<comment type="similarity">
    <text evidence="2 11">Belongs to the glypican family.</text>
</comment>
<keyword evidence="9 12" id="KW-0357">Heparan sulfate</keyword>
<keyword evidence="5" id="KW-0732">Signal</keyword>
<dbReference type="PANTHER" id="PTHR10822:SF30">
    <property type="entry name" value="DALLY-LIKE, ISOFORM A"/>
    <property type="match status" value="1"/>
</dbReference>
<sequence>LIFFSFLGNNLQVCSKGLTCCTEEMEQKMWATSRKQFNKAMTDSISDVKSFFANRAYKFDDFFIDLLATSKIKFHALFQKLYGIIYERNSDVFIDFFRDLQDYYNTGEVDLEDALKRFFEQLYQRMFEVFNSHHDFDKTYLSCVSTTMRKLQPFGNVPKKLTEQLRRSFVATRTFSQGLLEGKKIAYKIMKLTPRDQCLTAWMKMSNCPSCQGYRSYQHPCENYCLNVMRGCLAYYSELGDSWNKFVVAIQNVTDRLVGLFDIERVVEPIGVKISDAIMNFQNNGFDVSVKVYDECGTPRIHKRGASNPYRGFSLASRSKRSYTNEEDMPEVHSDYEKEDTKLKILIREIKESIWKTHGFWEKLPGDICNKDRHARRDKCWNGSDIGIYKHPLIPAGLQYQDNNPEVSVDATKPDININEQILALKLITKKLENAADGAHVSWDTSPYNIESPEPINSGDCENTDDEDCYTSADYDYYGYSGSGSGEEDGRVHSYNEKTDNYDINEEDEDAEENWPPWVTPKSQVPKTPSIIVTTSKPKSKSSSGTTSSGSRTRVPKSLKGLLYYLVPLFTCLLGNAISVSW</sequence>
<dbReference type="GO" id="GO:0098552">
    <property type="term" value="C:side of membrane"/>
    <property type="evidence" value="ECO:0007669"/>
    <property type="project" value="UniProtKB-KW"/>
</dbReference>
<evidence type="ECO:0000256" key="2">
    <source>
        <dbReference type="ARBA" id="ARBA00010260"/>
    </source>
</evidence>
<dbReference type="PANTHER" id="PTHR10822">
    <property type="entry name" value="GLYPICAN"/>
    <property type="match status" value="1"/>
</dbReference>
<keyword evidence="3" id="KW-1003">Cell membrane</keyword>
<evidence type="ECO:0000256" key="6">
    <source>
        <dbReference type="ARBA" id="ARBA00022974"/>
    </source>
</evidence>
<evidence type="ECO:0000256" key="10">
    <source>
        <dbReference type="ARBA" id="ARBA00023288"/>
    </source>
</evidence>
<evidence type="ECO:0000256" key="5">
    <source>
        <dbReference type="ARBA" id="ARBA00022729"/>
    </source>
</evidence>
<dbReference type="Pfam" id="PF01153">
    <property type="entry name" value="Glypican"/>
    <property type="match status" value="1"/>
</dbReference>
<evidence type="ECO:0000256" key="7">
    <source>
        <dbReference type="ARBA" id="ARBA00023136"/>
    </source>
</evidence>
<keyword evidence="10 12" id="KW-0449">Lipoprotein</keyword>
<evidence type="ECO:0000256" key="11">
    <source>
        <dbReference type="RuleBase" id="RU003518"/>
    </source>
</evidence>
<comment type="subcellular location">
    <subcellularLocation>
        <location evidence="1 12">Cell membrane</location>
        <topology evidence="1 12">Lipid-anchor</topology>
        <topology evidence="1 12">GPI-anchor</topology>
    </subcellularLocation>
</comment>